<organism evidence="1 2">
    <name type="scientific">Mycobacterium ulcerans str. Harvey</name>
    <dbReference type="NCBI Taxonomy" id="1299332"/>
    <lineage>
        <taxon>Bacteria</taxon>
        <taxon>Bacillati</taxon>
        <taxon>Actinomycetota</taxon>
        <taxon>Actinomycetes</taxon>
        <taxon>Mycobacteriales</taxon>
        <taxon>Mycobacteriaceae</taxon>
        <taxon>Mycobacterium</taxon>
        <taxon>Mycobacterium ulcerans group</taxon>
    </lineage>
</organism>
<keyword evidence="2" id="KW-1185">Reference proteome</keyword>
<evidence type="ECO:0000313" key="1">
    <source>
        <dbReference type="EMBL" id="EUA90442.1"/>
    </source>
</evidence>
<dbReference type="Proteomes" id="UP000020681">
    <property type="component" value="Unassembled WGS sequence"/>
</dbReference>
<sequence length="50" mass="5484">MAALRLIIEMSAVRVDVARPCAARPHARMGRGMGRRVRRADVVPLIANDS</sequence>
<gene>
    <name evidence="1" type="ORF">I551_3051</name>
</gene>
<comment type="caution">
    <text evidence="1">The sequence shown here is derived from an EMBL/GenBank/DDBJ whole genome shotgun (WGS) entry which is preliminary data.</text>
</comment>
<reference evidence="1 2" key="1">
    <citation type="submission" date="2014-01" db="EMBL/GenBank/DDBJ databases">
        <authorList>
            <person name="Dobos K."/>
            <person name="Lenaerts A."/>
            <person name="Ordway D."/>
            <person name="DeGroote M.A."/>
            <person name="Parker T."/>
            <person name="Sizemore C."/>
            <person name="Tallon L.J."/>
            <person name="Sadzewicz L.K."/>
            <person name="Sengamalay N."/>
            <person name="Fraser C.M."/>
            <person name="Hine E."/>
            <person name="Shefchek K.A."/>
            <person name="Das S.P."/>
            <person name="Tettelin H."/>
        </authorList>
    </citation>
    <scope>NUCLEOTIDE SEQUENCE [LARGE SCALE GENOMIC DNA]</scope>
    <source>
        <strain evidence="1 2">Harvey</strain>
    </source>
</reference>
<accession>A0ABP3AGT0</accession>
<name>A0ABP3AGT0_MYCUL</name>
<proteinExistence type="predicted"/>
<evidence type="ECO:0000313" key="2">
    <source>
        <dbReference type="Proteomes" id="UP000020681"/>
    </source>
</evidence>
<dbReference type="EMBL" id="JAOL01000105">
    <property type="protein sequence ID" value="EUA90442.1"/>
    <property type="molecule type" value="Genomic_DNA"/>
</dbReference>
<protein>
    <submittedName>
        <fullName evidence="1">Uncharacterized protein</fullName>
    </submittedName>
</protein>